<comment type="subcellular location">
    <subcellularLocation>
        <location evidence="1">Nucleus</location>
    </subcellularLocation>
</comment>
<protein>
    <submittedName>
        <fullName evidence="8">Uncharacterized protein</fullName>
    </submittedName>
</protein>
<dbReference type="PANTHER" id="PTHR45797:SF1">
    <property type="entry name" value="HELICASE ARIP4"/>
    <property type="match status" value="1"/>
</dbReference>
<keyword evidence="9" id="KW-1185">Reference proteome</keyword>
<sequence>MLEAMSDKHAGVITKRGRKKIRRILDDAELGKREENVAIEKVLELRSWTMPLHFISLYNKLEFMWENIIQSVRKFRSSDSGLGCILAHTVGLVRTNWSVFLQDVPYGFFIIFHFSSHS</sequence>
<keyword evidence="5" id="KW-0067">ATP-binding</keyword>
<gene>
    <name evidence="8" type="ORF">C2S53_010151</name>
</gene>
<comment type="similarity">
    <text evidence="2">Belongs to the SNF2/RAD54 helicase family.</text>
</comment>
<dbReference type="EMBL" id="SDAM02029591">
    <property type="protein sequence ID" value="KAH6755682.1"/>
    <property type="molecule type" value="Genomic_DNA"/>
</dbReference>
<evidence type="ECO:0000256" key="4">
    <source>
        <dbReference type="ARBA" id="ARBA00022806"/>
    </source>
</evidence>
<organism evidence="8 9">
    <name type="scientific">Perilla frutescens var. hirtella</name>
    <name type="common">Perilla citriodora</name>
    <name type="synonym">Perilla setoyensis</name>
    <dbReference type="NCBI Taxonomy" id="608512"/>
    <lineage>
        <taxon>Eukaryota</taxon>
        <taxon>Viridiplantae</taxon>
        <taxon>Streptophyta</taxon>
        <taxon>Embryophyta</taxon>
        <taxon>Tracheophyta</taxon>
        <taxon>Spermatophyta</taxon>
        <taxon>Magnoliopsida</taxon>
        <taxon>eudicotyledons</taxon>
        <taxon>Gunneridae</taxon>
        <taxon>Pentapetalae</taxon>
        <taxon>asterids</taxon>
        <taxon>lamiids</taxon>
        <taxon>Lamiales</taxon>
        <taxon>Lamiaceae</taxon>
        <taxon>Nepetoideae</taxon>
        <taxon>Elsholtzieae</taxon>
        <taxon>Perilla</taxon>
    </lineage>
</organism>
<proteinExistence type="inferred from homology"/>
<evidence type="ECO:0000256" key="6">
    <source>
        <dbReference type="ARBA" id="ARBA00023125"/>
    </source>
</evidence>
<reference evidence="8 9" key="1">
    <citation type="journal article" date="2021" name="Nat. Commun.">
        <title>Incipient diploidization of the medicinal plant Perilla within 10,000 years.</title>
        <authorList>
            <person name="Zhang Y."/>
            <person name="Shen Q."/>
            <person name="Leng L."/>
            <person name="Zhang D."/>
            <person name="Chen S."/>
            <person name="Shi Y."/>
            <person name="Ning Z."/>
            <person name="Chen S."/>
        </authorList>
    </citation>
    <scope>NUCLEOTIDE SEQUENCE [LARGE SCALE GENOMIC DNA]</scope>
    <source>
        <strain evidence="9">cv. PC099</strain>
    </source>
</reference>
<keyword evidence="6" id="KW-0238">DNA-binding</keyword>
<evidence type="ECO:0000256" key="7">
    <source>
        <dbReference type="ARBA" id="ARBA00023242"/>
    </source>
</evidence>
<dbReference type="GO" id="GO:0016887">
    <property type="term" value="F:ATP hydrolysis activity"/>
    <property type="evidence" value="ECO:0007669"/>
    <property type="project" value="InterPro"/>
</dbReference>
<evidence type="ECO:0000256" key="1">
    <source>
        <dbReference type="ARBA" id="ARBA00004123"/>
    </source>
</evidence>
<keyword evidence="4" id="KW-0347">Helicase</keyword>
<comment type="caution">
    <text evidence="8">The sequence shown here is derived from an EMBL/GenBank/DDBJ whole genome shotgun (WGS) entry which is preliminary data.</text>
</comment>
<keyword evidence="3" id="KW-0547">Nucleotide-binding</keyword>
<evidence type="ECO:0000313" key="8">
    <source>
        <dbReference type="EMBL" id="KAH6755682.1"/>
    </source>
</evidence>
<dbReference type="Proteomes" id="UP001190926">
    <property type="component" value="Unassembled WGS sequence"/>
</dbReference>
<evidence type="ECO:0000256" key="2">
    <source>
        <dbReference type="ARBA" id="ARBA00007025"/>
    </source>
</evidence>
<accession>A0AAD4NWZ7</accession>
<dbReference type="GO" id="GO:0004386">
    <property type="term" value="F:helicase activity"/>
    <property type="evidence" value="ECO:0007669"/>
    <property type="project" value="UniProtKB-KW"/>
</dbReference>
<keyword evidence="4" id="KW-0378">Hydrolase</keyword>
<dbReference type="PANTHER" id="PTHR45797">
    <property type="entry name" value="RAD54-LIKE"/>
    <property type="match status" value="1"/>
</dbReference>
<evidence type="ECO:0000313" key="9">
    <source>
        <dbReference type="Proteomes" id="UP001190926"/>
    </source>
</evidence>
<keyword evidence="7" id="KW-0539">Nucleus</keyword>
<evidence type="ECO:0000256" key="3">
    <source>
        <dbReference type="ARBA" id="ARBA00022741"/>
    </source>
</evidence>
<evidence type="ECO:0000256" key="5">
    <source>
        <dbReference type="ARBA" id="ARBA00022840"/>
    </source>
</evidence>
<dbReference type="GO" id="GO:0005524">
    <property type="term" value="F:ATP binding"/>
    <property type="evidence" value="ECO:0007669"/>
    <property type="project" value="UniProtKB-KW"/>
</dbReference>
<dbReference type="GO" id="GO:0003677">
    <property type="term" value="F:DNA binding"/>
    <property type="evidence" value="ECO:0007669"/>
    <property type="project" value="UniProtKB-KW"/>
</dbReference>
<dbReference type="AlphaFoldDB" id="A0AAD4NWZ7"/>
<dbReference type="GO" id="GO:0005634">
    <property type="term" value="C:nucleus"/>
    <property type="evidence" value="ECO:0007669"/>
    <property type="project" value="UniProtKB-SubCell"/>
</dbReference>
<name>A0AAD4NWZ7_PERFH</name>
<dbReference type="InterPro" id="IPR044574">
    <property type="entry name" value="ARIP4-like"/>
</dbReference>